<organism evidence="1 2">
    <name type="scientific">candidate division WS6 bacterium GW2011_GWB1_33_6</name>
    <dbReference type="NCBI Taxonomy" id="1619088"/>
    <lineage>
        <taxon>Bacteria</taxon>
        <taxon>Candidatus Dojkabacteria</taxon>
    </lineage>
</organism>
<proteinExistence type="predicted"/>
<gene>
    <name evidence="1" type="ORF">UR47_C0005G0020</name>
</gene>
<sequence>MLNELRNSRTLTLNYLTPLNTPAVYANVYNLNTLSASKNKEVQAGNTEIKSEDPRVIAMQKFLLDYNSPLYQSSKVIVEEADKFGLDWRLVVSISGVESSFCKTIPRGTYNGWGWRGINKTADGWSQFNSWDHGISVVTSGLAIGYGVRLTPFQIEPYYCPPCAANPAHAWANGVTRYMRELKYYLDNLN</sequence>
<evidence type="ECO:0000313" key="1">
    <source>
        <dbReference type="EMBL" id="KKP55091.1"/>
    </source>
</evidence>
<name>A0A0G0AUS8_9BACT</name>
<protein>
    <recommendedName>
        <fullName evidence="3">Mannosyl-glycoprotein endo-beta-N-acetylglucosamidase-like domain-containing protein</fullName>
    </recommendedName>
</protein>
<dbReference type="Proteomes" id="UP000034488">
    <property type="component" value="Unassembled WGS sequence"/>
</dbReference>
<dbReference type="EMBL" id="LBPI01000005">
    <property type="protein sequence ID" value="KKP55091.1"/>
    <property type="molecule type" value="Genomic_DNA"/>
</dbReference>
<evidence type="ECO:0008006" key="3">
    <source>
        <dbReference type="Google" id="ProtNLM"/>
    </source>
</evidence>
<reference evidence="1 2" key="1">
    <citation type="journal article" date="2015" name="Nature">
        <title>rRNA introns, odd ribosomes, and small enigmatic genomes across a large radiation of phyla.</title>
        <authorList>
            <person name="Brown C.T."/>
            <person name="Hug L.A."/>
            <person name="Thomas B.C."/>
            <person name="Sharon I."/>
            <person name="Castelle C.J."/>
            <person name="Singh A."/>
            <person name="Wilkins M.J."/>
            <person name="Williams K.H."/>
            <person name="Banfield J.F."/>
        </authorList>
    </citation>
    <scope>NUCLEOTIDE SEQUENCE [LARGE SCALE GENOMIC DNA]</scope>
</reference>
<dbReference type="AlphaFoldDB" id="A0A0G0AUS8"/>
<evidence type="ECO:0000313" key="2">
    <source>
        <dbReference type="Proteomes" id="UP000034488"/>
    </source>
</evidence>
<accession>A0A0G0AUS8</accession>
<comment type="caution">
    <text evidence="1">The sequence shown here is derived from an EMBL/GenBank/DDBJ whole genome shotgun (WGS) entry which is preliminary data.</text>
</comment>